<protein>
    <submittedName>
        <fullName evidence="3">Uncharacterized protein</fullName>
    </submittedName>
</protein>
<proteinExistence type="predicted"/>
<feature type="coiled-coil region" evidence="1">
    <location>
        <begin position="150"/>
        <end position="209"/>
    </location>
</feature>
<sequence length="237" mass="27142">MSRFYLLLKFGRSQKQCEMLGQSDAGSSPEHPISSKLPDRFRNRSNSRANSNNIFRRVNSKRKLYKSKNKSAKQAHYQYPADTFSLSDDDVSSTSSLFSPVNTVVPTNFPAAPLLQRLGDRESKLPHLFNPEEDKIIGITEELIKTKEILNKTNMELLRLQQGMEDLKKLHIIDLELKDVELGKKILELEKLQAELVEAKLEIETQTQVIDALATAHDQQKNINWYFGLLDPFLELV</sequence>
<organism evidence="3 4">
    <name type="scientific">Nitzschia inconspicua</name>
    <dbReference type="NCBI Taxonomy" id="303405"/>
    <lineage>
        <taxon>Eukaryota</taxon>
        <taxon>Sar</taxon>
        <taxon>Stramenopiles</taxon>
        <taxon>Ochrophyta</taxon>
        <taxon>Bacillariophyta</taxon>
        <taxon>Bacillariophyceae</taxon>
        <taxon>Bacillariophycidae</taxon>
        <taxon>Bacillariales</taxon>
        <taxon>Bacillariaceae</taxon>
        <taxon>Nitzschia</taxon>
    </lineage>
</organism>
<gene>
    <name evidence="3" type="ORF">IV203_027907</name>
</gene>
<dbReference type="EMBL" id="JAGRRH010000005">
    <property type="protein sequence ID" value="KAG7370161.1"/>
    <property type="molecule type" value="Genomic_DNA"/>
</dbReference>
<evidence type="ECO:0000313" key="3">
    <source>
        <dbReference type="EMBL" id="KAG7370161.1"/>
    </source>
</evidence>
<evidence type="ECO:0000313" key="4">
    <source>
        <dbReference type="Proteomes" id="UP000693970"/>
    </source>
</evidence>
<evidence type="ECO:0000256" key="1">
    <source>
        <dbReference type="SAM" id="Coils"/>
    </source>
</evidence>
<evidence type="ECO:0000256" key="2">
    <source>
        <dbReference type="SAM" id="MobiDB-lite"/>
    </source>
</evidence>
<comment type="caution">
    <text evidence="3">The sequence shown here is derived from an EMBL/GenBank/DDBJ whole genome shotgun (WGS) entry which is preliminary data.</text>
</comment>
<feature type="region of interest" description="Disordered" evidence="2">
    <location>
        <begin position="19"/>
        <end position="52"/>
    </location>
</feature>
<name>A0A9K3LZP1_9STRA</name>
<reference evidence="3" key="1">
    <citation type="journal article" date="2021" name="Sci. Rep.">
        <title>Diploid genomic architecture of Nitzschia inconspicua, an elite biomass production diatom.</title>
        <authorList>
            <person name="Oliver A."/>
            <person name="Podell S."/>
            <person name="Pinowska A."/>
            <person name="Traller J.C."/>
            <person name="Smith S.R."/>
            <person name="McClure R."/>
            <person name="Beliaev A."/>
            <person name="Bohutskyi P."/>
            <person name="Hill E.A."/>
            <person name="Rabines A."/>
            <person name="Zheng H."/>
            <person name="Allen L.Z."/>
            <person name="Kuo A."/>
            <person name="Grigoriev I.V."/>
            <person name="Allen A.E."/>
            <person name="Hazlebeck D."/>
            <person name="Allen E.E."/>
        </authorList>
    </citation>
    <scope>NUCLEOTIDE SEQUENCE</scope>
    <source>
        <strain evidence="3">Hildebrandi</strain>
    </source>
</reference>
<dbReference type="AlphaFoldDB" id="A0A9K3LZP1"/>
<reference evidence="3" key="2">
    <citation type="submission" date="2021-04" db="EMBL/GenBank/DDBJ databases">
        <authorList>
            <person name="Podell S."/>
        </authorList>
    </citation>
    <scope>NUCLEOTIDE SEQUENCE</scope>
    <source>
        <strain evidence="3">Hildebrandi</strain>
    </source>
</reference>
<dbReference type="Proteomes" id="UP000693970">
    <property type="component" value="Unassembled WGS sequence"/>
</dbReference>
<keyword evidence="1" id="KW-0175">Coiled coil</keyword>
<accession>A0A9K3LZP1</accession>
<keyword evidence="4" id="KW-1185">Reference proteome</keyword>